<name>I0WAY2_RHOOP</name>
<gene>
    <name evidence="1" type="ORF">W59_33078</name>
</gene>
<evidence type="ECO:0000313" key="2">
    <source>
        <dbReference type="Proteomes" id="UP000006447"/>
    </source>
</evidence>
<sequence>MTNQFVFETNQFVSPTTRFGAMSSQFLPVESQIVIVASKIEFVILQRSVHLSVERIERGETTALGIRQLFRTGAAYLRTLQ</sequence>
<comment type="caution">
    <text evidence="1">The sequence shown here is derived from an EMBL/GenBank/DDBJ whole genome shotgun (WGS) entry which is preliminary data.</text>
</comment>
<protein>
    <submittedName>
        <fullName evidence="1">Uncharacterized protein</fullName>
    </submittedName>
</protein>
<organism evidence="1 2">
    <name type="scientific">Rhodococcus opacus RKJ300 = JCM 13270</name>
    <dbReference type="NCBI Taxonomy" id="1165867"/>
    <lineage>
        <taxon>Bacteria</taxon>
        <taxon>Bacillati</taxon>
        <taxon>Actinomycetota</taxon>
        <taxon>Actinomycetes</taxon>
        <taxon>Mycobacteriales</taxon>
        <taxon>Nocardiaceae</taxon>
        <taxon>Rhodococcus</taxon>
    </lineage>
</organism>
<accession>I0WAY2</accession>
<evidence type="ECO:0000313" key="1">
    <source>
        <dbReference type="EMBL" id="EID73548.1"/>
    </source>
</evidence>
<proteinExistence type="predicted"/>
<dbReference type="Proteomes" id="UP000006447">
    <property type="component" value="Unassembled WGS sequence"/>
</dbReference>
<reference evidence="1 2" key="1">
    <citation type="journal article" date="2012" name="J. Bacteriol.">
        <title>Draft genome sequence of the nitrophenol-degrading actinomycete Rhodococcus imtechensis RKJ300.</title>
        <authorList>
            <person name="Vikram S."/>
            <person name="Kumar S."/>
            <person name="Subramanian S."/>
            <person name="Raghava G.P."/>
        </authorList>
    </citation>
    <scope>NUCLEOTIDE SEQUENCE [LARGE SCALE GENOMIC DNA]</scope>
    <source>
        <strain evidence="1 2">RKJ300</strain>
    </source>
</reference>
<dbReference type="EMBL" id="AJJH01000170">
    <property type="protein sequence ID" value="EID73548.1"/>
    <property type="molecule type" value="Genomic_DNA"/>
</dbReference>
<dbReference type="AlphaFoldDB" id="I0WAY2"/>